<name>A0A556PKQ2_9BACI</name>
<dbReference type="InterPro" id="IPR029071">
    <property type="entry name" value="Ubiquitin-like_domsf"/>
</dbReference>
<comment type="caution">
    <text evidence="1">The sequence shown here is derived from an EMBL/GenBank/DDBJ whole genome shotgun (WGS) entry which is preliminary data.</text>
</comment>
<accession>A0A556PKQ2</accession>
<reference evidence="1 2" key="1">
    <citation type="submission" date="2019-07" db="EMBL/GenBank/DDBJ databases">
        <title>Allobacillus sp. nov. SKP isolated from shrimp paste of Euphausiacea.</title>
        <authorList>
            <person name="Kanchanasin P."/>
            <person name="Tanasupawat S."/>
            <person name="Shi W."/>
            <person name="Wu L."/>
            <person name="Ma J."/>
        </authorList>
    </citation>
    <scope>NUCLEOTIDE SEQUENCE [LARGE SCALE GENOMIC DNA]</scope>
    <source>
        <strain evidence="1 2">SKP4-8</strain>
    </source>
</reference>
<dbReference type="Gene3D" id="3.10.20.90">
    <property type="entry name" value="Phosphatidylinositol 3-kinase Catalytic Subunit, Chain A, domain 1"/>
    <property type="match status" value="1"/>
</dbReference>
<dbReference type="InterPro" id="IPR024962">
    <property type="entry name" value="YukD-like"/>
</dbReference>
<dbReference type="EMBL" id="VMHE01000013">
    <property type="protein sequence ID" value="TSJ64965.1"/>
    <property type="molecule type" value="Genomic_DNA"/>
</dbReference>
<sequence>MNDSHINVTVDLTRYGAQEMYDLRIPRNVTVKQLLIDLFDVLNIHEIKDTPAIVKIKTKGFVLAEEDVLIDHPVTDGDLLAVL</sequence>
<dbReference type="OrthoDB" id="2456043at2"/>
<dbReference type="Proteomes" id="UP000316425">
    <property type="component" value="Unassembled WGS sequence"/>
</dbReference>
<dbReference type="SUPFAM" id="SSF54236">
    <property type="entry name" value="Ubiquitin-like"/>
    <property type="match status" value="1"/>
</dbReference>
<organism evidence="1 2">
    <name type="scientific">Allobacillus salarius</name>
    <dbReference type="NCBI Taxonomy" id="1955272"/>
    <lineage>
        <taxon>Bacteria</taxon>
        <taxon>Bacillati</taxon>
        <taxon>Bacillota</taxon>
        <taxon>Bacilli</taxon>
        <taxon>Bacillales</taxon>
        <taxon>Bacillaceae</taxon>
        <taxon>Allobacillus</taxon>
    </lineage>
</organism>
<gene>
    <name evidence="1" type="ORF">FPQ13_08420</name>
</gene>
<dbReference type="Pfam" id="PF08817">
    <property type="entry name" value="YukD"/>
    <property type="match status" value="1"/>
</dbReference>
<evidence type="ECO:0000313" key="1">
    <source>
        <dbReference type="EMBL" id="TSJ64965.1"/>
    </source>
</evidence>
<protein>
    <recommendedName>
        <fullName evidence="3">Ubiquitin</fullName>
    </recommendedName>
</protein>
<proteinExistence type="predicted"/>
<evidence type="ECO:0000313" key="2">
    <source>
        <dbReference type="Proteomes" id="UP000316425"/>
    </source>
</evidence>
<dbReference type="AlphaFoldDB" id="A0A556PKQ2"/>
<evidence type="ECO:0008006" key="3">
    <source>
        <dbReference type="Google" id="ProtNLM"/>
    </source>
</evidence>
<dbReference type="RefSeq" id="WP_144088900.1">
    <property type="nucleotide sequence ID" value="NZ_VMHE01000013.1"/>
</dbReference>
<keyword evidence="2" id="KW-1185">Reference proteome</keyword>